<dbReference type="InterPro" id="IPR000182">
    <property type="entry name" value="GNAT_dom"/>
</dbReference>
<dbReference type="InterPro" id="IPR006464">
    <property type="entry name" value="AcTrfase_RimI/Ard1"/>
</dbReference>
<evidence type="ECO:0000256" key="1">
    <source>
        <dbReference type="ARBA" id="ARBA00022679"/>
    </source>
</evidence>
<organism evidence="4 5">
    <name type="scientific">Actinomadura hallensis</name>
    <dbReference type="NCBI Taxonomy" id="337895"/>
    <lineage>
        <taxon>Bacteria</taxon>
        <taxon>Bacillati</taxon>
        <taxon>Actinomycetota</taxon>
        <taxon>Actinomycetes</taxon>
        <taxon>Streptosporangiales</taxon>
        <taxon>Thermomonosporaceae</taxon>
        <taxon>Actinomadura</taxon>
    </lineage>
</organism>
<dbReference type="CDD" id="cd04301">
    <property type="entry name" value="NAT_SF"/>
    <property type="match status" value="1"/>
</dbReference>
<dbReference type="InterPro" id="IPR050832">
    <property type="entry name" value="Bact_Acetyltransf"/>
</dbReference>
<dbReference type="PANTHER" id="PTHR43877">
    <property type="entry name" value="AMINOALKYLPHOSPHONATE N-ACETYLTRANSFERASE-RELATED-RELATED"/>
    <property type="match status" value="1"/>
</dbReference>
<dbReference type="RefSeq" id="WP_281284471.1">
    <property type="nucleotide sequence ID" value="NZ_VFPO01000001.1"/>
</dbReference>
<dbReference type="Proteomes" id="UP000316706">
    <property type="component" value="Unassembled WGS sequence"/>
</dbReference>
<evidence type="ECO:0000313" key="5">
    <source>
        <dbReference type="Proteomes" id="UP000316706"/>
    </source>
</evidence>
<evidence type="ECO:0000256" key="2">
    <source>
        <dbReference type="ARBA" id="ARBA00023315"/>
    </source>
</evidence>
<name>A0A543ILY2_9ACTN</name>
<proteinExistence type="predicted"/>
<dbReference type="GO" id="GO:0008080">
    <property type="term" value="F:N-acetyltransferase activity"/>
    <property type="evidence" value="ECO:0007669"/>
    <property type="project" value="InterPro"/>
</dbReference>
<dbReference type="SUPFAM" id="SSF55729">
    <property type="entry name" value="Acyl-CoA N-acyltransferases (Nat)"/>
    <property type="match status" value="1"/>
</dbReference>
<keyword evidence="1 4" id="KW-0808">Transferase</keyword>
<accession>A0A543ILY2</accession>
<sequence>MSEVVLRPMTMADLPVVHRLERTLFPEDPWSEEMLRGELADQPRTRHYVVAEDSGGEIVGYAGLAAAGGQADVQTIAVRADRRGSGTGAALLTELLDEAVRRNSEAVFLEVRADNDPARRLYERFGFERVGIRRGYYQPSGTDAIVMCRKLRTRPPMGFNRESM</sequence>
<comment type="caution">
    <text evidence="4">The sequence shown here is derived from an EMBL/GenBank/DDBJ whole genome shotgun (WGS) entry which is preliminary data.</text>
</comment>
<keyword evidence="2" id="KW-0012">Acyltransferase</keyword>
<dbReference type="Gene3D" id="3.40.630.30">
    <property type="match status" value="1"/>
</dbReference>
<reference evidence="4 5" key="1">
    <citation type="submission" date="2019-06" db="EMBL/GenBank/DDBJ databases">
        <title>Sequencing the genomes of 1000 actinobacteria strains.</title>
        <authorList>
            <person name="Klenk H.-P."/>
        </authorList>
    </citation>
    <scope>NUCLEOTIDE SEQUENCE [LARGE SCALE GENOMIC DNA]</scope>
    <source>
        <strain evidence="4 5">DSM 45043</strain>
    </source>
</reference>
<gene>
    <name evidence="4" type="ORF">FHX41_5362</name>
</gene>
<feature type="domain" description="N-acetyltransferase" evidence="3">
    <location>
        <begin position="4"/>
        <end position="152"/>
    </location>
</feature>
<dbReference type="AlphaFoldDB" id="A0A543ILY2"/>
<dbReference type="InterPro" id="IPR016181">
    <property type="entry name" value="Acyl_CoA_acyltransferase"/>
</dbReference>
<evidence type="ECO:0000313" key="4">
    <source>
        <dbReference type="EMBL" id="TQM71593.1"/>
    </source>
</evidence>
<dbReference type="PROSITE" id="PS51186">
    <property type="entry name" value="GNAT"/>
    <property type="match status" value="1"/>
</dbReference>
<keyword evidence="5" id="KW-1185">Reference proteome</keyword>
<dbReference type="Pfam" id="PF00583">
    <property type="entry name" value="Acetyltransf_1"/>
    <property type="match status" value="1"/>
</dbReference>
<dbReference type="NCBIfam" id="TIGR01575">
    <property type="entry name" value="rimI"/>
    <property type="match status" value="1"/>
</dbReference>
<protein>
    <submittedName>
        <fullName evidence="4">Ribosomal-protein-alanine N-acetyltransferase</fullName>
    </submittedName>
</protein>
<evidence type="ECO:0000259" key="3">
    <source>
        <dbReference type="PROSITE" id="PS51186"/>
    </source>
</evidence>
<dbReference type="EMBL" id="VFPO01000001">
    <property type="protein sequence ID" value="TQM71593.1"/>
    <property type="molecule type" value="Genomic_DNA"/>
</dbReference>